<dbReference type="PIRSF" id="PIRSF500134">
    <property type="entry name" value="UDPglc_DH_bac"/>
    <property type="match status" value="1"/>
</dbReference>
<accession>A0ABT0C6D9</accession>
<dbReference type="SUPFAM" id="SSF52413">
    <property type="entry name" value="UDP-glucose/GDP-mannose dehydrogenase C-terminal domain"/>
    <property type="match status" value="1"/>
</dbReference>
<dbReference type="SMART" id="SM00984">
    <property type="entry name" value="UDPG_MGDP_dh_C"/>
    <property type="match status" value="1"/>
</dbReference>
<evidence type="ECO:0000256" key="6">
    <source>
        <dbReference type="ARBA" id="ARBA00047473"/>
    </source>
</evidence>
<sequence>MNVTVIGTGYVGLVTGACLAQIGHQVICVDNNRDKVAALQAGKIPIYEPGLESIVFRHSYRPIDPKADHEAASTPPGFIQFTTDLNRGIEFGDIIFITVGTPALPSGDPNLQYVEAVARGIGQGLIRTQTRSRYRVIVNKSTVPIGSGDWVRMMILDGAAQAAKEELWVGSSVLAGSHSNPRRFDLQSVLPHFDVVSNPEFLREGSAIWDTFHPDRIVIGSDSPTAIAIMRQLYEPIINHSWDPEATPEAQPPVPFLVTDLASAEMVKYAANAFLATKISFINEVATICERVGADVTEVARGIGLDSRIGPKFLNAGIGWGGSCFPKDVSALVRTGADYHCATPILEAVIETNRQQRLRIVEKLQQELKVLKGKTIGLLGLTFKPNTDDMRDAPSLTVIEQLLKLGAKVKAYDPMIQSNQGSLAGVQLESDALSLAQGCDALVLVTEWPEFASVDFDRLAAGMRRALIVDGRNFFSPQQMRQAGFTYLGMGR</sequence>
<dbReference type="SUPFAM" id="SSF48179">
    <property type="entry name" value="6-phosphogluconate dehydrogenase C-terminal domain-like"/>
    <property type="match status" value="1"/>
</dbReference>
<keyword evidence="5 7" id="KW-0520">NAD</keyword>
<dbReference type="EMBL" id="JAFIRA010000001">
    <property type="protein sequence ID" value="MCJ2541331.1"/>
    <property type="molecule type" value="Genomic_DNA"/>
</dbReference>
<evidence type="ECO:0000256" key="3">
    <source>
        <dbReference type="ARBA" id="ARBA00012954"/>
    </source>
</evidence>
<comment type="catalytic activity">
    <reaction evidence="6 7">
        <text>UDP-alpha-D-glucose + 2 NAD(+) + H2O = UDP-alpha-D-glucuronate + 2 NADH + 3 H(+)</text>
        <dbReference type="Rhea" id="RHEA:23596"/>
        <dbReference type="ChEBI" id="CHEBI:15377"/>
        <dbReference type="ChEBI" id="CHEBI:15378"/>
        <dbReference type="ChEBI" id="CHEBI:57540"/>
        <dbReference type="ChEBI" id="CHEBI:57945"/>
        <dbReference type="ChEBI" id="CHEBI:58052"/>
        <dbReference type="ChEBI" id="CHEBI:58885"/>
        <dbReference type="EC" id="1.1.1.22"/>
    </reaction>
</comment>
<dbReference type="Pfam" id="PF03720">
    <property type="entry name" value="UDPG_MGDP_dh_C"/>
    <property type="match status" value="1"/>
</dbReference>
<proteinExistence type="inferred from homology"/>
<dbReference type="Gene3D" id="3.40.50.720">
    <property type="entry name" value="NAD(P)-binding Rossmann-like Domain"/>
    <property type="match status" value="2"/>
</dbReference>
<evidence type="ECO:0000259" key="8">
    <source>
        <dbReference type="SMART" id="SM00984"/>
    </source>
</evidence>
<comment type="similarity">
    <text evidence="2 7">Belongs to the UDP-glucose/GDP-mannose dehydrogenase family.</text>
</comment>
<dbReference type="Proteomes" id="UP000830835">
    <property type="component" value="Unassembled WGS sequence"/>
</dbReference>
<feature type="domain" description="UDP-glucose/GDP-mannose dehydrogenase C-terminal" evidence="8">
    <location>
        <begin position="377"/>
        <end position="477"/>
    </location>
</feature>
<keyword evidence="4 7" id="KW-0560">Oxidoreductase</keyword>
<dbReference type="InterPro" id="IPR014027">
    <property type="entry name" value="UDP-Glc/GDP-Man_DH_C"/>
</dbReference>
<name>A0ABT0C6D9_THEVL</name>
<dbReference type="InterPro" id="IPR036220">
    <property type="entry name" value="UDP-Glc/GDP-Man_DH_C_sf"/>
</dbReference>
<dbReference type="RefSeq" id="WP_244348335.1">
    <property type="nucleotide sequence ID" value="NZ_JAFIRA010000001.1"/>
</dbReference>
<dbReference type="PANTHER" id="PTHR43750">
    <property type="entry name" value="UDP-GLUCOSE 6-DEHYDROGENASE TUAD"/>
    <property type="match status" value="1"/>
</dbReference>
<evidence type="ECO:0000256" key="5">
    <source>
        <dbReference type="ARBA" id="ARBA00023027"/>
    </source>
</evidence>
<comment type="caution">
    <text evidence="9">The sequence shown here is derived from an EMBL/GenBank/DDBJ whole genome shotgun (WGS) entry which is preliminary data.</text>
</comment>
<dbReference type="Pfam" id="PF00984">
    <property type="entry name" value="UDPG_MGDP_dh"/>
    <property type="match status" value="1"/>
</dbReference>
<evidence type="ECO:0000313" key="9">
    <source>
        <dbReference type="EMBL" id="MCJ2541331.1"/>
    </source>
</evidence>
<dbReference type="NCBIfam" id="TIGR03026">
    <property type="entry name" value="NDP-sugDHase"/>
    <property type="match status" value="1"/>
</dbReference>
<protein>
    <recommendedName>
        <fullName evidence="3 7">UDP-glucose 6-dehydrogenase</fullName>
        <ecNumber evidence="3 7">1.1.1.22</ecNumber>
    </recommendedName>
</protein>
<reference evidence="9" key="1">
    <citation type="submission" date="2021-02" db="EMBL/GenBank/DDBJ databases">
        <title>The CRISPR/cas machinery reduction and long-range gene transfer in the hot spring cyanobacterium Synechococcus.</title>
        <authorList>
            <person name="Dvorak P."/>
            <person name="Jahodarova E."/>
            <person name="Hasler P."/>
            <person name="Poulickova A."/>
        </authorList>
    </citation>
    <scope>NUCLEOTIDE SEQUENCE</scope>
    <source>
        <strain evidence="9">Rupite</strain>
    </source>
</reference>
<dbReference type="InterPro" id="IPR008927">
    <property type="entry name" value="6-PGluconate_DH-like_C_sf"/>
</dbReference>
<keyword evidence="10" id="KW-1185">Reference proteome</keyword>
<organism evidence="9 10">
    <name type="scientific">Thermostichus vulcanus str. 'Rupite'</name>
    <dbReference type="NCBI Taxonomy" id="2813851"/>
    <lineage>
        <taxon>Bacteria</taxon>
        <taxon>Bacillati</taxon>
        <taxon>Cyanobacteriota</taxon>
        <taxon>Cyanophyceae</taxon>
        <taxon>Thermostichales</taxon>
        <taxon>Thermostichaceae</taxon>
        <taxon>Thermostichus</taxon>
    </lineage>
</organism>
<dbReference type="InterPro" id="IPR001732">
    <property type="entry name" value="UDP-Glc/GDP-Man_DH_N"/>
</dbReference>
<evidence type="ECO:0000256" key="4">
    <source>
        <dbReference type="ARBA" id="ARBA00023002"/>
    </source>
</evidence>
<evidence type="ECO:0000256" key="2">
    <source>
        <dbReference type="ARBA" id="ARBA00006601"/>
    </source>
</evidence>
<evidence type="ECO:0000313" key="10">
    <source>
        <dbReference type="Proteomes" id="UP000830835"/>
    </source>
</evidence>
<dbReference type="Gene3D" id="1.20.5.100">
    <property type="entry name" value="Cytochrome c1, transmembrane anchor, C-terminal"/>
    <property type="match status" value="1"/>
</dbReference>
<dbReference type="EC" id="1.1.1.22" evidence="3 7"/>
<dbReference type="InterPro" id="IPR017476">
    <property type="entry name" value="UDP-Glc/GDP-Man"/>
</dbReference>
<dbReference type="InterPro" id="IPR028357">
    <property type="entry name" value="UDPglc_DH_bac"/>
</dbReference>
<dbReference type="PANTHER" id="PTHR43750:SF3">
    <property type="entry name" value="UDP-GLUCOSE 6-DEHYDROGENASE TUAD"/>
    <property type="match status" value="1"/>
</dbReference>
<dbReference type="SUPFAM" id="SSF51735">
    <property type="entry name" value="NAD(P)-binding Rossmann-fold domains"/>
    <property type="match status" value="1"/>
</dbReference>
<evidence type="ECO:0000256" key="1">
    <source>
        <dbReference type="ARBA" id="ARBA00004701"/>
    </source>
</evidence>
<evidence type="ECO:0000256" key="7">
    <source>
        <dbReference type="PIRNR" id="PIRNR000124"/>
    </source>
</evidence>
<comment type="pathway">
    <text evidence="1">Nucleotide-sugar biosynthesis; UDP-alpha-D-glucuronate biosynthesis; UDP-alpha-D-glucuronate from UDP-alpha-D-glucose: step 1/1.</text>
</comment>
<dbReference type="Pfam" id="PF03721">
    <property type="entry name" value="UDPG_MGDP_dh_N"/>
    <property type="match status" value="1"/>
</dbReference>
<gene>
    <name evidence="9" type="ORF">JX360_00165</name>
</gene>
<dbReference type="PIRSF" id="PIRSF000124">
    <property type="entry name" value="UDPglc_GDPman_dh"/>
    <property type="match status" value="1"/>
</dbReference>
<dbReference type="InterPro" id="IPR036291">
    <property type="entry name" value="NAD(P)-bd_dom_sf"/>
</dbReference>
<dbReference type="InterPro" id="IPR014026">
    <property type="entry name" value="UDP-Glc/GDP-Man_DH_dimer"/>
</dbReference>